<dbReference type="EMBL" id="MK278860">
    <property type="protein sequence ID" value="AZU98715.1"/>
    <property type="molecule type" value="Genomic_DNA"/>
</dbReference>
<feature type="transmembrane region" description="Helical" evidence="1">
    <location>
        <begin position="72"/>
        <end position="93"/>
    </location>
</feature>
<sequence>MKFKEGENIIIMPFMIPAKVVSFRQTNTVDSVWAKNLDGHEFPMNAIRGTNKYALETYWPHRAMQDVYIVKVSHLVSFFGWIALAILALGLYVK</sequence>
<dbReference type="Proteomes" id="UP000287416">
    <property type="component" value="Segment"/>
</dbReference>
<evidence type="ECO:0000313" key="2">
    <source>
        <dbReference type="EMBL" id="AZU98715.1"/>
    </source>
</evidence>
<evidence type="ECO:0000256" key="1">
    <source>
        <dbReference type="SAM" id="Phobius"/>
    </source>
</evidence>
<reference evidence="2 3" key="1">
    <citation type="submission" date="2018-12" db="EMBL/GenBank/DDBJ databases">
        <title>Successful treatment of antibiotic resistant microbial bone infection with bacteriophages.</title>
        <authorList>
            <person name="Nir-Paz R."/>
            <person name="Gelman D."/>
            <person name="Khouri A."/>
            <person name="Sisson B.M."/>
            <person name="Fackler J."/>
            <person name="Oren S.A."/>
            <person name="Khalifa L."/>
            <person name="Rimon A."/>
            <person name="Glazer S.C."/>
            <person name="Moses A.E."/>
            <person name="Yoram W."/>
            <person name="Schooley R.T."/>
            <person name="Hazan R."/>
        </authorList>
    </citation>
    <scope>NUCLEOTIDE SEQUENCE [LARGE SCALE GENOMIC DNA]</scope>
</reference>
<organism evidence="2 3">
    <name type="scientific">Acinetobacter phage AbTZA1</name>
    <dbReference type="NCBI Taxonomy" id="2500827"/>
    <lineage>
        <taxon>Viruses</taxon>
        <taxon>Duplodnaviria</taxon>
        <taxon>Heunggongvirae</taxon>
        <taxon>Uroviricota</taxon>
        <taxon>Caudoviricetes</taxon>
        <taxon>Pantevenvirales</taxon>
        <taxon>Straboviridae</taxon>
        <taxon>Twarogvirinae</taxon>
        <taxon>Hadassahvirus</taxon>
        <taxon>Hadassahvirus azbtza1</taxon>
    </lineage>
</organism>
<evidence type="ECO:0000313" key="3">
    <source>
        <dbReference type="Proteomes" id="UP000287416"/>
    </source>
</evidence>
<dbReference type="KEGG" id="vg:55811583"/>
<name>A0A3Q9R7B2_9CAUD</name>
<keyword evidence="3" id="KW-1185">Reference proteome</keyword>
<keyword evidence="1" id="KW-1133">Transmembrane helix</keyword>
<dbReference type="RefSeq" id="YP_009882287.1">
    <property type="nucleotide sequence ID" value="NC_049445.1"/>
</dbReference>
<keyword evidence="1" id="KW-0472">Membrane</keyword>
<dbReference type="GeneID" id="55811583"/>
<protein>
    <submittedName>
        <fullName evidence="2">Uncharacterized protein</fullName>
    </submittedName>
</protein>
<keyword evidence="1" id="KW-0812">Transmembrane</keyword>
<accession>A0A3Q9R7B2</accession>
<proteinExistence type="predicted"/>